<dbReference type="eggNOG" id="COG1896">
    <property type="taxonomic scope" value="Bacteria"/>
</dbReference>
<organism evidence="9 10">
    <name type="scientific">Marvinbryantia formatexigens DSM 14469</name>
    <dbReference type="NCBI Taxonomy" id="478749"/>
    <lineage>
        <taxon>Bacteria</taxon>
        <taxon>Bacillati</taxon>
        <taxon>Bacillota</taxon>
        <taxon>Clostridia</taxon>
        <taxon>Lachnospirales</taxon>
        <taxon>Lachnospiraceae</taxon>
        <taxon>Marvinbryantia</taxon>
    </lineage>
</organism>
<dbReference type="Gene3D" id="1.10.3210.10">
    <property type="entry name" value="Hypothetical protein af1432"/>
    <property type="match status" value="1"/>
</dbReference>
<evidence type="ECO:0000256" key="5">
    <source>
        <dbReference type="ARBA" id="ARBA00012964"/>
    </source>
</evidence>
<comment type="cofactor">
    <cofactor evidence="3">
        <name>Co(2+)</name>
        <dbReference type="ChEBI" id="CHEBI:48828"/>
    </cofactor>
</comment>
<dbReference type="SUPFAM" id="SSF109604">
    <property type="entry name" value="HD-domain/PDEase-like"/>
    <property type="match status" value="1"/>
</dbReference>
<dbReference type="InterPro" id="IPR006674">
    <property type="entry name" value="HD_domain"/>
</dbReference>
<keyword evidence="6" id="KW-0479">Metal-binding</keyword>
<dbReference type="RefSeq" id="WP_006860632.1">
    <property type="nucleotide sequence ID" value="NZ_ACCL02000003.1"/>
</dbReference>
<evidence type="ECO:0000256" key="4">
    <source>
        <dbReference type="ARBA" id="ARBA00011738"/>
    </source>
</evidence>
<evidence type="ECO:0000256" key="1">
    <source>
        <dbReference type="ARBA" id="ARBA00001638"/>
    </source>
</evidence>
<keyword evidence="10" id="KW-1185">Reference proteome</keyword>
<dbReference type="Pfam" id="PF13023">
    <property type="entry name" value="HD_3"/>
    <property type="match status" value="1"/>
</dbReference>
<dbReference type="EMBL" id="ACCL02000003">
    <property type="protein sequence ID" value="EET62171.1"/>
    <property type="molecule type" value="Genomic_DNA"/>
</dbReference>
<dbReference type="GO" id="GO:0046872">
    <property type="term" value="F:metal ion binding"/>
    <property type="evidence" value="ECO:0007669"/>
    <property type="project" value="UniProtKB-KW"/>
</dbReference>
<dbReference type="InterPro" id="IPR039356">
    <property type="entry name" value="YfbR/HDDC2"/>
</dbReference>
<evidence type="ECO:0000256" key="3">
    <source>
        <dbReference type="ARBA" id="ARBA00001941"/>
    </source>
</evidence>
<evidence type="ECO:0000256" key="7">
    <source>
        <dbReference type="ARBA" id="ARBA00022801"/>
    </source>
</evidence>
<sequence length="216" mass="25309">MITIYLMENAGVRKARTIASEGKDELFMTSQKFLEILQQAAKLKVTPRHCYTEKDRAESVADHSWRIALMAMLLSGEEEFREVDMNKVIRMCLIHDLGESFTGDIPTFDKTDDDTRNEDALFLEWVNGFPEPQRKEWQALLAEMERLETKEAKTYKALDKLEALISHNESDISTWIPLEYELQLTYGQENVQFSEYLRAFRQTIDAWTRKKIEEEV</sequence>
<comment type="subunit">
    <text evidence="4">Homodimer.</text>
</comment>
<evidence type="ECO:0000313" key="10">
    <source>
        <dbReference type="Proteomes" id="UP000005561"/>
    </source>
</evidence>
<reference evidence="9" key="1">
    <citation type="submission" date="2009-07" db="EMBL/GenBank/DDBJ databases">
        <authorList>
            <person name="Weinstock G."/>
            <person name="Sodergren E."/>
            <person name="Clifton S."/>
            <person name="Fulton L."/>
            <person name="Fulton B."/>
            <person name="Courtney L."/>
            <person name="Fronick C."/>
            <person name="Harrison M."/>
            <person name="Strong C."/>
            <person name="Farmer C."/>
            <person name="Delahaunty K."/>
            <person name="Markovic C."/>
            <person name="Hall O."/>
            <person name="Minx P."/>
            <person name="Tomlinson C."/>
            <person name="Mitreva M."/>
            <person name="Nelson J."/>
            <person name="Hou S."/>
            <person name="Wollam A."/>
            <person name="Pepin K.H."/>
            <person name="Johnson M."/>
            <person name="Bhonagiri V."/>
            <person name="Nash W.E."/>
            <person name="Warren W."/>
            <person name="Chinwalla A."/>
            <person name="Mardis E.R."/>
            <person name="Wilson R.K."/>
        </authorList>
    </citation>
    <scope>NUCLEOTIDE SEQUENCE [LARGE SCALE GENOMIC DNA]</scope>
    <source>
        <strain evidence="9">DSM 14469</strain>
    </source>
</reference>
<dbReference type="CDD" id="cd00077">
    <property type="entry name" value="HDc"/>
    <property type="match status" value="1"/>
</dbReference>
<dbReference type="Proteomes" id="UP000005561">
    <property type="component" value="Unassembled WGS sequence"/>
</dbReference>
<comment type="caution">
    <text evidence="9">The sequence shown here is derived from an EMBL/GenBank/DDBJ whole genome shotgun (WGS) entry which is preliminary data.</text>
</comment>
<keyword evidence="7" id="KW-0378">Hydrolase</keyword>
<dbReference type="AlphaFoldDB" id="C6LB40"/>
<dbReference type="STRING" id="168384.SAMN05660368_01312"/>
<proteinExistence type="predicted"/>
<dbReference type="InterPro" id="IPR003607">
    <property type="entry name" value="HD/PDEase_dom"/>
</dbReference>
<comment type="catalytic activity">
    <reaction evidence="1">
        <text>a 2'-deoxyribonucleoside 5'-phosphate + H2O = a 2'-deoxyribonucleoside + phosphate</text>
        <dbReference type="Rhea" id="RHEA:36167"/>
        <dbReference type="ChEBI" id="CHEBI:15377"/>
        <dbReference type="ChEBI" id="CHEBI:18274"/>
        <dbReference type="ChEBI" id="CHEBI:43474"/>
        <dbReference type="ChEBI" id="CHEBI:65317"/>
        <dbReference type="EC" id="3.1.3.89"/>
    </reaction>
</comment>
<dbReference type="SMART" id="SM00471">
    <property type="entry name" value="HDc"/>
    <property type="match status" value="1"/>
</dbReference>
<accession>C6LB40</accession>
<feature type="domain" description="HD/PDEase" evidence="8">
    <location>
        <begin position="56"/>
        <end position="173"/>
    </location>
</feature>
<gene>
    <name evidence="9" type="ORF">BRYFOR_05835</name>
</gene>
<evidence type="ECO:0000259" key="8">
    <source>
        <dbReference type="SMART" id="SM00471"/>
    </source>
</evidence>
<evidence type="ECO:0000256" key="6">
    <source>
        <dbReference type="ARBA" id="ARBA00022723"/>
    </source>
</evidence>
<dbReference type="GO" id="GO:0005737">
    <property type="term" value="C:cytoplasm"/>
    <property type="evidence" value="ECO:0007669"/>
    <property type="project" value="TreeGrafter"/>
</dbReference>
<dbReference type="PANTHER" id="PTHR11845">
    <property type="entry name" value="5'-DEOXYNUCLEOTIDASE HDDC2"/>
    <property type="match status" value="1"/>
</dbReference>
<name>C6LB40_9FIRM</name>
<comment type="cofactor">
    <cofactor evidence="2">
        <name>Mn(2+)</name>
        <dbReference type="ChEBI" id="CHEBI:29035"/>
    </cofactor>
</comment>
<dbReference type="PANTHER" id="PTHR11845:SF13">
    <property type="entry name" value="5'-DEOXYNUCLEOTIDASE HDDC2"/>
    <property type="match status" value="1"/>
</dbReference>
<dbReference type="EC" id="3.1.3.89" evidence="5"/>
<dbReference type="GO" id="GO:0002953">
    <property type="term" value="F:5'-deoxynucleotidase activity"/>
    <property type="evidence" value="ECO:0007669"/>
    <property type="project" value="UniProtKB-EC"/>
</dbReference>
<evidence type="ECO:0000256" key="2">
    <source>
        <dbReference type="ARBA" id="ARBA00001936"/>
    </source>
</evidence>
<evidence type="ECO:0000313" key="9">
    <source>
        <dbReference type="EMBL" id="EET62171.1"/>
    </source>
</evidence>
<protein>
    <recommendedName>
        <fullName evidence="5">5'-deoxynucleotidase</fullName>
        <ecNumber evidence="5">3.1.3.89</ecNumber>
    </recommendedName>
</protein>